<feature type="compositionally biased region" description="Low complexity" evidence="1">
    <location>
        <begin position="195"/>
        <end position="223"/>
    </location>
</feature>
<protein>
    <recommendedName>
        <fullName evidence="4">GATA zinc finger domain-containing protein 14-like</fullName>
    </recommendedName>
</protein>
<comment type="caution">
    <text evidence="2">The sequence shown here is derived from an EMBL/GenBank/DDBJ whole genome shotgun (WGS) entry which is preliminary data.</text>
</comment>
<accession>A0ABQ9IRF8</accession>
<evidence type="ECO:0000313" key="2">
    <source>
        <dbReference type="EMBL" id="KAJ8959788.1"/>
    </source>
</evidence>
<feature type="region of interest" description="Disordered" evidence="1">
    <location>
        <begin position="314"/>
        <end position="345"/>
    </location>
</feature>
<name>A0ABQ9IRF8_9CUCU</name>
<evidence type="ECO:0008006" key="4">
    <source>
        <dbReference type="Google" id="ProtNLM"/>
    </source>
</evidence>
<feature type="region of interest" description="Disordered" evidence="1">
    <location>
        <begin position="356"/>
        <end position="375"/>
    </location>
</feature>
<dbReference type="Proteomes" id="UP001162164">
    <property type="component" value="Unassembled WGS sequence"/>
</dbReference>
<feature type="region of interest" description="Disordered" evidence="1">
    <location>
        <begin position="148"/>
        <end position="248"/>
    </location>
</feature>
<evidence type="ECO:0000256" key="1">
    <source>
        <dbReference type="SAM" id="MobiDB-lite"/>
    </source>
</evidence>
<evidence type="ECO:0000313" key="3">
    <source>
        <dbReference type="Proteomes" id="UP001162164"/>
    </source>
</evidence>
<feature type="compositionally biased region" description="Low complexity" evidence="1">
    <location>
        <begin position="153"/>
        <end position="168"/>
    </location>
</feature>
<keyword evidence="3" id="KW-1185">Reference proteome</keyword>
<feature type="compositionally biased region" description="Polar residues" evidence="1">
    <location>
        <begin position="182"/>
        <end position="194"/>
    </location>
</feature>
<reference evidence="2" key="1">
    <citation type="journal article" date="2023" name="Insect Mol. Biol.">
        <title>Genome sequencing provides insights into the evolution of gene families encoding plant cell wall-degrading enzymes in longhorned beetles.</title>
        <authorList>
            <person name="Shin N.R."/>
            <person name="Okamura Y."/>
            <person name="Kirsch R."/>
            <person name="Pauchet Y."/>
        </authorList>
    </citation>
    <scope>NUCLEOTIDE SEQUENCE</scope>
    <source>
        <strain evidence="2">MMC_N1</strain>
    </source>
</reference>
<proteinExistence type="predicted"/>
<gene>
    <name evidence="2" type="ORF">NQ317_001015</name>
</gene>
<dbReference type="EMBL" id="JAPWTJ010003250">
    <property type="protein sequence ID" value="KAJ8959788.1"/>
    <property type="molecule type" value="Genomic_DNA"/>
</dbReference>
<sequence length="375" mass="43771">MTALQLVHLNHIHPELFEPYKLMRRRAAELITTINRTTWDEIKNLLESHFGDTRDLTALIQDLQRMRQIPGESPLTFVSRLQTHEAKLHASVHKQHMTLGQKQAQIQCIGIHGLEPKLGHVIRASNPRDMLTAISRVRRELQLNYFENQKFGNRSNNNANQTNQRKPNGTPITNVDNDKIISKNTGNYQNFSKPNYQSNSQSNFQQRPYQPQQNQNFQQNRPPVITPNPNFAGQRPPAIQPNPNFRANHQNKRTFHVNENQQNTEYDQNYYTANNSYDNYYTDNSYDQYDYSNPNVYNNEYTDNLPNDYDYYENEHSSQPTPVYDQDFHIGPPIPPNPPETQDTNVSQLQNKIGNLNLDSFDPNLNFPEQRFTDN</sequence>
<organism evidence="2 3">
    <name type="scientific">Molorchus minor</name>
    <dbReference type="NCBI Taxonomy" id="1323400"/>
    <lineage>
        <taxon>Eukaryota</taxon>
        <taxon>Metazoa</taxon>
        <taxon>Ecdysozoa</taxon>
        <taxon>Arthropoda</taxon>
        <taxon>Hexapoda</taxon>
        <taxon>Insecta</taxon>
        <taxon>Pterygota</taxon>
        <taxon>Neoptera</taxon>
        <taxon>Endopterygota</taxon>
        <taxon>Coleoptera</taxon>
        <taxon>Polyphaga</taxon>
        <taxon>Cucujiformia</taxon>
        <taxon>Chrysomeloidea</taxon>
        <taxon>Cerambycidae</taxon>
        <taxon>Lamiinae</taxon>
        <taxon>Monochamini</taxon>
        <taxon>Molorchus</taxon>
    </lineage>
</organism>